<evidence type="ECO:0000256" key="1">
    <source>
        <dbReference type="NCBIfam" id="TIGR02097"/>
    </source>
</evidence>
<feature type="domain" description="Hemimethylated DNA-binding" evidence="2">
    <location>
        <begin position="17"/>
        <end position="112"/>
    </location>
</feature>
<gene>
    <name evidence="3" type="primary">hspQ</name>
    <name evidence="3" type="ORF">Pan265_18230</name>
</gene>
<dbReference type="SUPFAM" id="SSF141255">
    <property type="entry name" value="YccV-like"/>
    <property type="match status" value="1"/>
</dbReference>
<dbReference type="RefSeq" id="WP_145446155.1">
    <property type="nucleotide sequence ID" value="NZ_CP036280.1"/>
</dbReference>
<organism evidence="3 4">
    <name type="scientific">Mucisphaera calidilacus</name>
    <dbReference type="NCBI Taxonomy" id="2527982"/>
    <lineage>
        <taxon>Bacteria</taxon>
        <taxon>Pseudomonadati</taxon>
        <taxon>Planctomycetota</taxon>
        <taxon>Phycisphaerae</taxon>
        <taxon>Phycisphaerales</taxon>
        <taxon>Phycisphaeraceae</taxon>
        <taxon>Mucisphaera</taxon>
    </lineage>
</organism>
<dbReference type="SMART" id="SM00992">
    <property type="entry name" value="YccV-like"/>
    <property type="match status" value="1"/>
</dbReference>
<dbReference type="PANTHER" id="PTHR48439">
    <property type="entry name" value="HEMIMETHYLATED DNA-BINDING DOMAIN-CONTAINING PROTEIN"/>
    <property type="match status" value="1"/>
</dbReference>
<evidence type="ECO:0000313" key="3">
    <source>
        <dbReference type="EMBL" id="QDU71964.1"/>
    </source>
</evidence>
<dbReference type="EMBL" id="CP036280">
    <property type="protein sequence ID" value="QDU71964.1"/>
    <property type="molecule type" value="Genomic_DNA"/>
</dbReference>
<dbReference type="Pfam" id="PF08755">
    <property type="entry name" value="YccV-like"/>
    <property type="match status" value="1"/>
</dbReference>
<sequence length="120" mass="14016">MSQPERIEIPDYFPVDVPRFAPGSVVRHRRYGYRGVVVDFDLSCRADEQWYESNQSKPDRDQAWYHILVDGSEICTYAAESNLQPDGSAEPITHELVGHFFEDYADGRYTRNDEIWPGWE</sequence>
<dbReference type="PANTHER" id="PTHR48439:SF1">
    <property type="entry name" value="HEMIMETHYLATED DNA-BINDING DOMAIN-CONTAINING PROTEIN"/>
    <property type="match status" value="1"/>
</dbReference>
<dbReference type="InterPro" id="IPR011722">
    <property type="entry name" value="Hemimethylated_DNA-bd_dom"/>
</dbReference>
<dbReference type="InterPro" id="IPR036623">
    <property type="entry name" value="Hemimethylated_DNA-bd_sf"/>
</dbReference>
<dbReference type="GO" id="GO:0003677">
    <property type="term" value="F:DNA binding"/>
    <property type="evidence" value="ECO:0007669"/>
    <property type="project" value="UniProtKB-UniRule"/>
</dbReference>
<dbReference type="AlphaFoldDB" id="A0A518BYC8"/>
<dbReference type="Gene3D" id="2.30.30.390">
    <property type="entry name" value="Hemimethylated DNA-binding domain"/>
    <property type="match status" value="1"/>
</dbReference>
<evidence type="ECO:0000313" key="4">
    <source>
        <dbReference type="Proteomes" id="UP000320386"/>
    </source>
</evidence>
<keyword evidence="3" id="KW-0346">Stress response</keyword>
<keyword evidence="4" id="KW-1185">Reference proteome</keyword>
<protein>
    <recommendedName>
        <fullName evidence="1">Heat shock protein HspQ</fullName>
    </recommendedName>
</protein>
<dbReference type="OrthoDB" id="9797680at2"/>
<dbReference type="Proteomes" id="UP000320386">
    <property type="component" value="Chromosome"/>
</dbReference>
<reference evidence="3 4" key="1">
    <citation type="submission" date="2019-02" db="EMBL/GenBank/DDBJ databases">
        <title>Deep-cultivation of Planctomycetes and their phenomic and genomic characterization uncovers novel biology.</title>
        <authorList>
            <person name="Wiegand S."/>
            <person name="Jogler M."/>
            <person name="Boedeker C."/>
            <person name="Pinto D."/>
            <person name="Vollmers J."/>
            <person name="Rivas-Marin E."/>
            <person name="Kohn T."/>
            <person name="Peeters S.H."/>
            <person name="Heuer A."/>
            <person name="Rast P."/>
            <person name="Oberbeckmann S."/>
            <person name="Bunk B."/>
            <person name="Jeske O."/>
            <person name="Meyerdierks A."/>
            <person name="Storesund J.E."/>
            <person name="Kallscheuer N."/>
            <person name="Luecker S."/>
            <person name="Lage O.M."/>
            <person name="Pohl T."/>
            <person name="Merkel B.J."/>
            <person name="Hornburger P."/>
            <person name="Mueller R.-W."/>
            <person name="Bruemmer F."/>
            <person name="Labrenz M."/>
            <person name="Spormann A.M."/>
            <person name="Op den Camp H."/>
            <person name="Overmann J."/>
            <person name="Amann R."/>
            <person name="Jetten M.S.M."/>
            <person name="Mascher T."/>
            <person name="Medema M.H."/>
            <person name="Devos D.P."/>
            <person name="Kaster A.-K."/>
            <person name="Ovreas L."/>
            <person name="Rohde M."/>
            <person name="Galperin M.Y."/>
            <person name="Jogler C."/>
        </authorList>
    </citation>
    <scope>NUCLEOTIDE SEQUENCE [LARGE SCALE GENOMIC DNA]</scope>
    <source>
        <strain evidence="3 4">Pan265</strain>
    </source>
</reference>
<accession>A0A518BYC8</accession>
<proteinExistence type="predicted"/>
<name>A0A518BYC8_9BACT</name>
<dbReference type="KEGG" id="mcad:Pan265_18230"/>
<evidence type="ECO:0000259" key="2">
    <source>
        <dbReference type="SMART" id="SM00992"/>
    </source>
</evidence>
<dbReference type="InterPro" id="IPR053189">
    <property type="entry name" value="Clp_protease_adapter_ClpF"/>
</dbReference>
<dbReference type="NCBIfam" id="TIGR02097">
    <property type="entry name" value="yccV"/>
    <property type="match status" value="1"/>
</dbReference>